<dbReference type="Gene3D" id="3.40.50.1820">
    <property type="entry name" value="alpha/beta hydrolase"/>
    <property type="match status" value="1"/>
</dbReference>
<dbReference type="SUPFAM" id="SSF53474">
    <property type="entry name" value="alpha/beta-Hydrolases"/>
    <property type="match status" value="1"/>
</dbReference>
<accession>A0AB94IDR7</accession>
<dbReference type="InterPro" id="IPR000073">
    <property type="entry name" value="AB_hydrolase_1"/>
</dbReference>
<keyword evidence="4" id="KW-1185">Reference proteome</keyword>
<evidence type="ECO:0000259" key="2">
    <source>
        <dbReference type="Pfam" id="PF00561"/>
    </source>
</evidence>
<organism evidence="3 4">
    <name type="scientific">Candidatus Schmidhempelia bombi str. Bimp</name>
    <dbReference type="NCBI Taxonomy" id="1387197"/>
    <lineage>
        <taxon>Bacteria</taxon>
        <taxon>Pseudomonadati</taxon>
        <taxon>Pseudomonadota</taxon>
        <taxon>Gammaproteobacteria</taxon>
        <taxon>Orbales</taxon>
        <taxon>Orbaceae</taxon>
        <taxon>Candidatus Schmidhempelia</taxon>
    </lineage>
</organism>
<dbReference type="GO" id="GO:0016787">
    <property type="term" value="F:hydrolase activity"/>
    <property type="evidence" value="ECO:0007669"/>
    <property type="project" value="UniProtKB-KW"/>
</dbReference>
<protein>
    <submittedName>
        <fullName evidence="3">Alpha/beta fold hydrolase</fullName>
    </submittedName>
</protein>
<reference evidence="3 4" key="1">
    <citation type="journal article" date="2014" name="Appl. Environ. Microbiol.">
        <title>Genomic features of a bumble bee symbiont reflect its host environment.</title>
        <authorList>
            <person name="Martinson V.G."/>
            <person name="Magoc T."/>
            <person name="Koch H."/>
            <person name="Salzberg S.L."/>
            <person name="Moran N.A."/>
        </authorList>
    </citation>
    <scope>NUCLEOTIDE SEQUENCE [LARGE SCALE GENOMIC DNA]</scope>
    <source>
        <strain evidence="3 4">Bimp</strain>
    </source>
</reference>
<feature type="domain" description="AB hydrolase-1" evidence="2">
    <location>
        <begin position="13"/>
        <end position="115"/>
    </location>
</feature>
<dbReference type="PANTHER" id="PTHR46118:SF4">
    <property type="entry name" value="PROTEIN ABHD11"/>
    <property type="match status" value="1"/>
</dbReference>
<sequence>MQLHYQIEGEGEPIILLHGLFGSLSNLGVLTRHLHNHYQTITVDLRNHGLSPWSSEMSYSLMADDISQLIEKLKLQQVTVIGHSMGGKISMQLLANLPEAIKQVIVLDIAPVNYPLNLHQDVFMALDESIKSGLSDSKAIIAIMQHYISLPVAQFLLKSFKHGSWLFNFKAIRNNYTYLAGWQTIETCYKPIYFLKGSHSDYIKPSYHQDILEQFPLAQIFTIDGAGHNVHAEQPQQVLNIIDSILTSTTN</sequence>
<comment type="caution">
    <text evidence="3">The sequence shown here is derived from an EMBL/GenBank/DDBJ whole genome shotgun (WGS) entry which is preliminary data.</text>
</comment>
<dbReference type="AlphaFoldDB" id="A0AB94IDR7"/>
<dbReference type="InterPro" id="IPR029058">
    <property type="entry name" value="AB_hydrolase_fold"/>
</dbReference>
<dbReference type="RefSeq" id="WP_024495684.1">
    <property type="nucleotide sequence ID" value="NZ_AWGA01000025.1"/>
</dbReference>
<evidence type="ECO:0000256" key="1">
    <source>
        <dbReference type="ARBA" id="ARBA00022801"/>
    </source>
</evidence>
<dbReference type="PANTHER" id="PTHR46118">
    <property type="entry name" value="PROTEIN ABHD11"/>
    <property type="match status" value="1"/>
</dbReference>
<dbReference type="Pfam" id="PF00561">
    <property type="entry name" value="Abhydrolase_1"/>
    <property type="match status" value="1"/>
</dbReference>
<evidence type="ECO:0000313" key="4">
    <source>
        <dbReference type="Proteomes" id="UP000506160"/>
    </source>
</evidence>
<proteinExistence type="predicted"/>
<keyword evidence="1 3" id="KW-0378">Hydrolase</keyword>
<gene>
    <name evidence="3" type="ORF">O970_02920</name>
</gene>
<name>A0AB94IDR7_9GAMM</name>
<evidence type="ECO:0000313" key="3">
    <source>
        <dbReference type="EMBL" id="TEA27609.1"/>
    </source>
</evidence>
<dbReference type="EMBL" id="AWGA01000025">
    <property type="protein sequence ID" value="TEA27609.1"/>
    <property type="molecule type" value="Genomic_DNA"/>
</dbReference>
<dbReference type="Proteomes" id="UP000506160">
    <property type="component" value="Unassembled WGS sequence"/>
</dbReference>